<reference evidence="3" key="1">
    <citation type="journal article" date="2014" name="Int. J. Syst. Evol. Microbiol.">
        <title>Complete genome of a new Firmicutes species belonging to the dominant human colonic microbiota ('Ruminococcus bicirculans') reveals two chromosomes and a selective capacity to utilize plant glucans.</title>
        <authorList>
            <consortium name="NISC Comparative Sequencing Program"/>
            <person name="Wegmann U."/>
            <person name="Louis P."/>
            <person name="Goesmann A."/>
            <person name="Henrissat B."/>
            <person name="Duncan S.H."/>
            <person name="Flint H.J."/>
        </authorList>
    </citation>
    <scope>NUCLEOTIDE SEQUENCE</scope>
    <source>
        <strain evidence="3">NBRC 103855</strain>
    </source>
</reference>
<dbReference type="InterPro" id="IPR036388">
    <property type="entry name" value="WH-like_DNA-bd_sf"/>
</dbReference>
<dbReference type="GO" id="GO:0016301">
    <property type="term" value="F:kinase activity"/>
    <property type="evidence" value="ECO:0007669"/>
    <property type="project" value="UniProtKB-KW"/>
</dbReference>
<dbReference type="SUPFAM" id="SSF53067">
    <property type="entry name" value="Actin-like ATPase domain"/>
    <property type="match status" value="1"/>
</dbReference>
<dbReference type="Pfam" id="PF01047">
    <property type="entry name" value="MarR"/>
    <property type="match status" value="1"/>
</dbReference>
<dbReference type="RefSeq" id="WP_284393567.1">
    <property type="nucleotide sequence ID" value="NZ_BSNG01000003.1"/>
</dbReference>
<dbReference type="SUPFAM" id="SSF46785">
    <property type="entry name" value="Winged helix' DNA-binding domain"/>
    <property type="match status" value="1"/>
</dbReference>
<keyword evidence="4" id="KW-1185">Reference proteome</keyword>
<comment type="caution">
    <text evidence="3">The sequence shown here is derived from an EMBL/GenBank/DDBJ whole genome shotgun (WGS) entry which is preliminary data.</text>
</comment>
<accession>A0ABQ5UJR2</accession>
<gene>
    <name evidence="3" type="ORF">GCM10007913_38110</name>
</gene>
<evidence type="ECO:0000259" key="2">
    <source>
        <dbReference type="Pfam" id="PF01047"/>
    </source>
</evidence>
<feature type="domain" description="HTH marR-type" evidence="2">
    <location>
        <begin position="13"/>
        <end position="65"/>
    </location>
</feature>
<dbReference type="InterPro" id="IPR036390">
    <property type="entry name" value="WH_DNA-bd_sf"/>
</dbReference>
<comment type="similarity">
    <text evidence="1">Belongs to the ROK (NagC/XylR) family.</text>
</comment>
<protein>
    <submittedName>
        <fullName evidence="3">Sugar kinase</fullName>
    </submittedName>
</protein>
<dbReference type="Pfam" id="PF00480">
    <property type="entry name" value="ROK"/>
    <property type="match status" value="1"/>
</dbReference>
<evidence type="ECO:0000313" key="4">
    <source>
        <dbReference type="Proteomes" id="UP001161406"/>
    </source>
</evidence>
<dbReference type="Gene3D" id="3.30.420.40">
    <property type="match status" value="2"/>
</dbReference>
<evidence type="ECO:0000313" key="3">
    <source>
        <dbReference type="EMBL" id="GLQ11879.1"/>
    </source>
</evidence>
<organism evidence="3 4">
    <name type="scientific">Devosia yakushimensis</name>
    <dbReference type="NCBI Taxonomy" id="470028"/>
    <lineage>
        <taxon>Bacteria</taxon>
        <taxon>Pseudomonadati</taxon>
        <taxon>Pseudomonadota</taxon>
        <taxon>Alphaproteobacteria</taxon>
        <taxon>Hyphomicrobiales</taxon>
        <taxon>Devosiaceae</taxon>
        <taxon>Devosia</taxon>
    </lineage>
</organism>
<reference evidence="3" key="2">
    <citation type="submission" date="2023-01" db="EMBL/GenBank/DDBJ databases">
        <title>Draft genome sequence of Devosia yakushimensis strain NBRC 103855.</title>
        <authorList>
            <person name="Sun Q."/>
            <person name="Mori K."/>
        </authorList>
    </citation>
    <scope>NUCLEOTIDE SEQUENCE</scope>
    <source>
        <strain evidence="3">NBRC 103855</strain>
    </source>
</reference>
<dbReference type="InterPro" id="IPR000835">
    <property type="entry name" value="HTH_MarR-typ"/>
</dbReference>
<dbReference type="Proteomes" id="UP001161406">
    <property type="component" value="Unassembled WGS sequence"/>
</dbReference>
<dbReference type="InterPro" id="IPR043129">
    <property type="entry name" value="ATPase_NBD"/>
</dbReference>
<keyword evidence="3" id="KW-0808">Transferase</keyword>
<dbReference type="EMBL" id="BSNG01000003">
    <property type="protein sequence ID" value="GLQ11879.1"/>
    <property type="molecule type" value="Genomic_DNA"/>
</dbReference>
<sequence length="413" mass="43946">MKTADPELMRAINRFHVLDTIRRFGAISRVEIGERIQLSATTVSAITASLLDDGLISTRHEGDLRSGGSRGRPRVMLTLNPEAARVVGAKIATNRLVFAVTNFQGDVLANLTLPVRVDRLPVEVIADLVEDGVRRCVLDAGIALDQIKTVALSLPGIVEHGTGRVRSSSIFRDTNVPLKEAIVKRLGIDTIVESDANAITMAEHWFGRCRDCDDFVLVAIEESLGLGVMHGGQLFRGARELSLTLGDMIMGSDPDHALKLSEVASERAILNGEHNDPQIRDAIRLGQGMGRVRGLIEAGDNRLKDAAGRAGAALGIAIANLVALFAPPRVILVGSTLALGDHLLDPLRAGFARATPESLANVAQIVIDEVGDELWARGAAAVALGELYGSPWGTTGPARGSFSDFSDAGTRSE</sequence>
<dbReference type="PANTHER" id="PTHR18964:SF149">
    <property type="entry name" value="BIFUNCTIONAL UDP-N-ACETYLGLUCOSAMINE 2-EPIMERASE_N-ACETYLMANNOSAMINE KINASE"/>
    <property type="match status" value="1"/>
</dbReference>
<keyword evidence="3" id="KW-0418">Kinase</keyword>
<name>A0ABQ5UJR2_9HYPH</name>
<proteinExistence type="inferred from homology"/>
<dbReference type="Gene3D" id="1.10.10.10">
    <property type="entry name" value="Winged helix-like DNA-binding domain superfamily/Winged helix DNA-binding domain"/>
    <property type="match status" value="1"/>
</dbReference>
<evidence type="ECO:0000256" key="1">
    <source>
        <dbReference type="ARBA" id="ARBA00006479"/>
    </source>
</evidence>
<dbReference type="InterPro" id="IPR000600">
    <property type="entry name" value="ROK"/>
</dbReference>
<dbReference type="PANTHER" id="PTHR18964">
    <property type="entry name" value="ROK (REPRESSOR, ORF, KINASE) FAMILY"/>
    <property type="match status" value="1"/>
</dbReference>